<protein>
    <submittedName>
        <fullName evidence="1">7871_t:CDS:1</fullName>
    </submittedName>
</protein>
<keyword evidence="2" id="KW-1185">Reference proteome</keyword>
<dbReference type="Proteomes" id="UP000789920">
    <property type="component" value="Unassembled WGS sequence"/>
</dbReference>
<organism evidence="1 2">
    <name type="scientific">Racocetra persica</name>
    <dbReference type="NCBI Taxonomy" id="160502"/>
    <lineage>
        <taxon>Eukaryota</taxon>
        <taxon>Fungi</taxon>
        <taxon>Fungi incertae sedis</taxon>
        <taxon>Mucoromycota</taxon>
        <taxon>Glomeromycotina</taxon>
        <taxon>Glomeromycetes</taxon>
        <taxon>Diversisporales</taxon>
        <taxon>Gigasporaceae</taxon>
        <taxon>Racocetra</taxon>
    </lineage>
</organism>
<comment type="caution">
    <text evidence="1">The sequence shown here is derived from an EMBL/GenBank/DDBJ whole genome shotgun (WGS) entry which is preliminary data.</text>
</comment>
<feature type="non-terminal residue" evidence="1">
    <location>
        <position position="52"/>
    </location>
</feature>
<gene>
    <name evidence="1" type="ORF">RPERSI_LOCUS14825</name>
</gene>
<reference evidence="1" key="1">
    <citation type="submission" date="2021-06" db="EMBL/GenBank/DDBJ databases">
        <authorList>
            <person name="Kallberg Y."/>
            <person name="Tangrot J."/>
            <person name="Rosling A."/>
        </authorList>
    </citation>
    <scope>NUCLEOTIDE SEQUENCE</scope>
    <source>
        <strain evidence="1">MA461A</strain>
    </source>
</reference>
<accession>A0ACA9QPH3</accession>
<evidence type="ECO:0000313" key="1">
    <source>
        <dbReference type="EMBL" id="CAG8757347.1"/>
    </source>
</evidence>
<evidence type="ECO:0000313" key="2">
    <source>
        <dbReference type="Proteomes" id="UP000789920"/>
    </source>
</evidence>
<name>A0ACA9QPH3_9GLOM</name>
<sequence>MNPCIDNAHEIDSQSVRDALIISRHSSQITVKNQKAFRTQQRLFPPKQEIIQ</sequence>
<proteinExistence type="predicted"/>
<dbReference type="EMBL" id="CAJVQC010034805">
    <property type="protein sequence ID" value="CAG8757347.1"/>
    <property type="molecule type" value="Genomic_DNA"/>
</dbReference>